<dbReference type="AlphaFoldDB" id="A0A450W9J5"/>
<evidence type="ECO:0000313" key="2">
    <source>
        <dbReference type="EMBL" id="VFK29804.1"/>
    </source>
</evidence>
<sequence>MTRIAREVTEPAVFWLDARYSVGSTAGADDQCPLIGELEAIVARPYGDFVLIDDVRLFLSPNEIE</sequence>
<gene>
    <name evidence="1" type="ORF">BECKLPF1236A_GA0070988_100932</name>
    <name evidence="2" type="ORF">BECKLPF1236C_GA0070990_1009510</name>
</gene>
<dbReference type="EMBL" id="CAADFM010000093">
    <property type="protein sequence ID" value="VFK13685.1"/>
    <property type="molecule type" value="Genomic_DNA"/>
</dbReference>
<organism evidence="1">
    <name type="scientific">Candidatus Kentrum sp. LPFa</name>
    <dbReference type="NCBI Taxonomy" id="2126335"/>
    <lineage>
        <taxon>Bacteria</taxon>
        <taxon>Pseudomonadati</taxon>
        <taxon>Pseudomonadota</taxon>
        <taxon>Gammaproteobacteria</taxon>
        <taxon>Candidatus Kentrum</taxon>
    </lineage>
</organism>
<name>A0A450W9J5_9GAMM</name>
<proteinExistence type="predicted"/>
<evidence type="ECO:0000313" key="1">
    <source>
        <dbReference type="EMBL" id="VFK13685.1"/>
    </source>
</evidence>
<reference evidence="1" key="1">
    <citation type="submission" date="2019-02" db="EMBL/GenBank/DDBJ databases">
        <authorList>
            <person name="Gruber-Vodicka R. H."/>
            <person name="Seah K. B. B."/>
        </authorList>
    </citation>
    <scope>NUCLEOTIDE SEQUENCE</scope>
    <source>
        <strain evidence="1">BECK_S312</strain>
        <strain evidence="2">BECK_S426</strain>
    </source>
</reference>
<accession>A0A450W9J5</accession>
<dbReference type="EMBL" id="CAADFP010000095">
    <property type="protein sequence ID" value="VFK29804.1"/>
    <property type="molecule type" value="Genomic_DNA"/>
</dbReference>
<protein>
    <submittedName>
        <fullName evidence="1">Uncharacterized protein</fullName>
    </submittedName>
</protein>